<reference evidence="2" key="1">
    <citation type="journal article" date="2023" name="Front. Plant Sci.">
        <title>Chromosomal-level genome assembly of Melastoma candidum provides insights into trichome evolution.</title>
        <authorList>
            <person name="Zhong Y."/>
            <person name="Wu W."/>
            <person name="Sun C."/>
            <person name="Zou P."/>
            <person name="Liu Y."/>
            <person name="Dai S."/>
            <person name="Zhou R."/>
        </authorList>
    </citation>
    <scope>NUCLEOTIDE SEQUENCE [LARGE SCALE GENOMIC DNA]</scope>
</reference>
<keyword evidence="2" id="KW-1185">Reference proteome</keyword>
<dbReference type="Proteomes" id="UP001057402">
    <property type="component" value="Chromosome 6"/>
</dbReference>
<gene>
    <name evidence="1" type="ORF">MLD38_020190</name>
</gene>
<evidence type="ECO:0000313" key="2">
    <source>
        <dbReference type="Proteomes" id="UP001057402"/>
    </source>
</evidence>
<comment type="caution">
    <text evidence="1">The sequence shown here is derived from an EMBL/GenBank/DDBJ whole genome shotgun (WGS) entry which is preliminary data.</text>
</comment>
<accession>A0ACB9QE04</accession>
<name>A0ACB9QE04_9MYRT</name>
<protein>
    <submittedName>
        <fullName evidence="1">Uncharacterized protein</fullName>
    </submittedName>
</protein>
<evidence type="ECO:0000313" key="1">
    <source>
        <dbReference type="EMBL" id="KAI4364047.1"/>
    </source>
</evidence>
<dbReference type="EMBL" id="CM042885">
    <property type="protein sequence ID" value="KAI4364047.1"/>
    <property type="molecule type" value="Genomic_DNA"/>
</dbReference>
<organism evidence="1 2">
    <name type="scientific">Melastoma candidum</name>
    <dbReference type="NCBI Taxonomy" id="119954"/>
    <lineage>
        <taxon>Eukaryota</taxon>
        <taxon>Viridiplantae</taxon>
        <taxon>Streptophyta</taxon>
        <taxon>Embryophyta</taxon>
        <taxon>Tracheophyta</taxon>
        <taxon>Spermatophyta</taxon>
        <taxon>Magnoliopsida</taxon>
        <taxon>eudicotyledons</taxon>
        <taxon>Gunneridae</taxon>
        <taxon>Pentapetalae</taxon>
        <taxon>rosids</taxon>
        <taxon>malvids</taxon>
        <taxon>Myrtales</taxon>
        <taxon>Melastomataceae</taxon>
        <taxon>Melastomatoideae</taxon>
        <taxon>Melastomateae</taxon>
        <taxon>Melastoma</taxon>
    </lineage>
</organism>
<proteinExistence type="predicted"/>
<sequence>MVGDLITRCLLMVMGYAYPAFRCFKSLEKRKPDNRELRFWCQFWIVMAILTVMERVADVVISWLPLYGELKLVFIIYLWYPKTQGTGYIYENLLRPFFMDHETDFEIELQEWRSKAWESSIYFIQNFSDLSQSFYYKFLENMTDQAGNSSSSIVKKGKKNSTTPLSPTSVLTLFKPGKRKK</sequence>